<keyword evidence="3" id="KW-1185">Reference proteome</keyword>
<feature type="compositionally biased region" description="Basic and acidic residues" evidence="1">
    <location>
        <begin position="1"/>
        <end position="10"/>
    </location>
</feature>
<protein>
    <submittedName>
        <fullName evidence="2">Uncharacterized protein</fullName>
    </submittedName>
</protein>
<evidence type="ECO:0000256" key="1">
    <source>
        <dbReference type="SAM" id="MobiDB-lite"/>
    </source>
</evidence>
<evidence type="ECO:0000313" key="3">
    <source>
        <dbReference type="Proteomes" id="UP001266305"/>
    </source>
</evidence>
<gene>
    <name evidence="2" type="ORF">P7K49_025022</name>
</gene>
<accession>A0ABQ9UFZ8</accession>
<feature type="region of interest" description="Disordered" evidence="1">
    <location>
        <begin position="1"/>
        <end position="78"/>
    </location>
</feature>
<name>A0ABQ9UFZ8_SAGOE</name>
<evidence type="ECO:0000313" key="2">
    <source>
        <dbReference type="EMBL" id="KAK2095988.1"/>
    </source>
</evidence>
<feature type="compositionally biased region" description="Polar residues" evidence="1">
    <location>
        <begin position="28"/>
        <end position="50"/>
    </location>
</feature>
<comment type="caution">
    <text evidence="2">The sequence shown here is derived from an EMBL/GenBank/DDBJ whole genome shotgun (WGS) entry which is preliminary data.</text>
</comment>
<dbReference type="EMBL" id="JASSZA010000012">
    <property type="protein sequence ID" value="KAK2095988.1"/>
    <property type="molecule type" value="Genomic_DNA"/>
</dbReference>
<sequence length="94" mass="9952">MISADKHESSRQLSGPRESRGKAASCAKGQSSGADFSCSLNSGGTPTPTGWKNVLSGLRVSSRNGDSEAGREEEEEVSPGCLLPFLLWRNACEH</sequence>
<reference evidence="2 3" key="1">
    <citation type="submission" date="2023-05" db="EMBL/GenBank/DDBJ databases">
        <title>B98-5 Cell Line De Novo Hybrid Assembly: An Optical Mapping Approach.</title>
        <authorList>
            <person name="Kananen K."/>
            <person name="Auerbach J.A."/>
            <person name="Kautto E."/>
            <person name="Blachly J.S."/>
        </authorList>
    </citation>
    <scope>NUCLEOTIDE SEQUENCE [LARGE SCALE GENOMIC DNA]</scope>
    <source>
        <strain evidence="2">B95-8</strain>
        <tissue evidence="2">Cell line</tissue>
    </source>
</reference>
<proteinExistence type="predicted"/>
<organism evidence="2 3">
    <name type="scientific">Saguinus oedipus</name>
    <name type="common">Cotton-top tamarin</name>
    <name type="synonym">Oedipomidas oedipus</name>
    <dbReference type="NCBI Taxonomy" id="9490"/>
    <lineage>
        <taxon>Eukaryota</taxon>
        <taxon>Metazoa</taxon>
        <taxon>Chordata</taxon>
        <taxon>Craniata</taxon>
        <taxon>Vertebrata</taxon>
        <taxon>Euteleostomi</taxon>
        <taxon>Mammalia</taxon>
        <taxon>Eutheria</taxon>
        <taxon>Euarchontoglires</taxon>
        <taxon>Primates</taxon>
        <taxon>Haplorrhini</taxon>
        <taxon>Platyrrhini</taxon>
        <taxon>Cebidae</taxon>
        <taxon>Callitrichinae</taxon>
        <taxon>Saguinus</taxon>
    </lineage>
</organism>
<dbReference type="Proteomes" id="UP001266305">
    <property type="component" value="Unassembled WGS sequence"/>
</dbReference>